<feature type="transmembrane region" description="Helical" evidence="1">
    <location>
        <begin position="42"/>
        <end position="68"/>
    </location>
</feature>
<protein>
    <submittedName>
        <fullName evidence="2">Uncharacterized protein MANES_06G128300</fullName>
    </submittedName>
</protein>
<dbReference type="EMBL" id="GGEC01003667">
    <property type="protein sequence ID" value="MBW84150.1"/>
    <property type="molecule type" value="Transcribed_RNA"/>
</dbReference>
<evidence type="ECO:0000313" key="2">
    <source>
        <dbReference type="EMBL" id="MBW84150.1"/>
    </source>
</evidence>
<organism evidence="2">
    <name type="scientific">Rhizophora mucronata</name>
    <name type="common">Asiatic mangrove</name>
    <dbReference type="NCBI Taxonomy" id="61149"/>
    <lineage>
        <taxon>Eukaryota</taxon>
        <taxon>Viridiplantae</taxon>
        <taxon>Streptophyta</taxon>
        <taxon>Embryophyta</taxon>
        <taxon>Tracheophyta</taxon>
        <taxon>Spermatophyta</taxon>
        <taxon>Magnoliopsida</taxon>
        <taxon>eudicotyledons</taxon>
        <taxon>Gunneridae</taxon>
        <taxon>Pentapetalae</taxon>
        <taxon>rosids</taxon>
        <taxon>fabids</taxon>
        <taxon>Malpighiales</taxon>
        <taxon>Rhizophoraceae</taxon>
        <taxon>Rhizophora</taxon>
    </lineage>
</organism>
<dbReference type="AlphaFoldDB" id="A0A2P2ISG1"/>
<reference evidence="2" key="1">
    <citation type="submission" date="2018-02" db="EMBL/GenBank/DDBJ databases">
        <title>Rhizophora mucronata_Transcriptome.</title>
        <authorList>
            <person name="Meera S.P."/>
            <person name="Sreeshan A."/>
            <person name="Augustine A."/>
        </authorList>
    </citation>
    <scope>NUCLEOTIDE SEQUENCE</scope>
    <source>
        <tissue evidence="2">Leaf</tissue>
    </source>
</reference>
<keyword evidence="1" id="KW-0812">Transmembrane</keyword>
<sequence>MILLYLPHGKLIENRGAELNYRHHYCLFCSQRTRCCCEKPSFFFYFLTIFLVGQRTIFFALVIIWGTLPCRSSCAVETDQKTIFVI</sequence>
<accession>A0A2P2ISG1</accession>
<name>A0A2P2ISG1_RHIMU</name>
<proteinExistence type="predicted"/>
<evidence type="ECO:0000256" key="1">
    <source>
        <dbReference type="SAM" id="Phobius"/>
    </source>
</evidence>
<keyword evidence="1" id="KW-0472">Membrane</keyword>
<keyword evidence="1" id="KW-1133">Transmembrane helix</keyword>